<evidence type="ECO:0000256" key="6">
    <source>
        <dbReference type="SAM" id="MobiDB-lite"/>
    </source>
</evidence>
<evidence type="ECO:0000313" key="11">
    <source>
        <dbReference type="Proteomes" id="UP000494214"/>
    </source>
</evidence>
<comment type="subcellular location">
    <subcellularLocation>
        <location evidence="1">Membrane</location>
        <topology evidence="1">Single-pass membrane protein</topology>
    </subcellularLocation>
</comment>
<keyword evidence="11" id="KW-1185">Reference proteome</keyword>
<dbReference type="InterPro" id="IPR050739">
    <property type="entry name" value="MFP"/>
</dbReference>
<evidence type="ECO:0000256" key="7">
    <source>
        <dbReference type="SAM" id="Phobius"/>
    </source>
</evidence>
<dbReference type="Pfam" id="PF25954">
    <property type="entry name" value="Beta-barrel_RND_2"/>
    <property type="match status" value="1"/>
</dbReference>
<dbReference type="GO" id="GO:0055085">
    <property type="term" value="P:transmembrane transport"/>
    <property type="evidence" value="ECO:0007669"/>
    <property type="project" value="InterPro"/>
</dbReference>
<sequence>MTSPRPAPPTASAAPAASPGSPARDTPARPAPSEPPPPPAPPAAPPPPADPAKKGVRWVLVVIVISLVWYLLADRYTPYTQQARVEAFVVPVASEVAGRVTQVHVRNNQDVKSGAVLFDIDPEHYRIALDRARADLDATRRQIGASTAGIDAAQASLRAAQANEVRARQDSTRLERLYRDDQGTISLRRLEIARANLAQAVSQVAAARAEVQRAREQEGGSEEDNAKLRSAAAAVEKAELDLANTQVRAPAAGLVTDLRTDAGQFAAAGKPVMTLIAIHDVWINAEMTENNLGHVDPGTPVAIILDALPGQVFEGRVRSVGYGVNVGTPTQPGSLPTVQNSRDWLRPAQRFPVAIDLDPGQLPSLRGIRVGGQAEVMAFPNPGNPLNPLGRLYLRLMSWLSYAY</sequence>
<feature type="domain" description="CusB-like beta-barrel" evidence="9">
    <location>
        <begin position="281"/>
        <end position="328"/>
    </location>
</feature>
<evidence type="ECO:0000256" key="2">
    <source>
        <dbReference type="ARBA" id="ARBA00022692"/>
    </source>
</evidence>
<evidence type="ECO:0000256" key="5">
    <source>
        <dbReference type="SAM" id="Coils"/>
    </source>
</evidence>
<feature type="transmembrane region" description="Helical" evidence="7">
    <location>
        <begin position="55"/>
        <end position="72"/>
    </location>
</feature>
<dbReference type="Pfam" id="PF25917">
    <property type="entry name" value="BSH_RND"/>
    <property type="match status" value="1"/>
</dbReference>
<feature type="domain" description="Multidrug resistance protein MdtA-like barrel-sandwich hybrid" evidence="8">
    <location>
        <begin position="90"/>
        <end position="273"/>
    </location>
</feature>
<protein>
    <submittedName>
        <fullName evidence="10">p-hydroxybenzoic acid efflux pump subunit AaeA</fullName>
    </submittedName>
</protein>
<keyword evidence="2 7" id="KW-0812">Transmembrane</keyword>
<dbReference type="EMBL" id="CADIJM010000001">
    <property type="protein sequence ID" value="CAB3653832.1"/>
    <property type="molecule type" value="Genomic_DNA"/>
</dbReference>
<evidence type="ECO:0000256" key="1">
    <source>
        <dbReference type="ARBA" id="ARBA00004167"/>
    </source>
</evidence>
<dbReference type="SUPFAM" id="SSF111369">
    <property type="entry name" value="HlyD-like secretion proteins"/>
    <property type="match status" value="1"/>
</dbReference>
<dbReference type="InterPro" id="IPR058625">
    <property type="entry name" value="MdtA-like_BSH"/>
</dbReference>
<dbReference type="Gene3D" id="2.40.50.100">
    <property type="match status" value="1"/>
</dbReference>
<dbReference type="PANTHER" id="PTHR30386:SF26">
    <property type="entry name" value="TRANSPORT PROTEIN COMB"/>
    <property type="match status" value="1"/>
</dbReference>
<feature type="compositionally biased region" description="Pro residues" evidence="6">
    <location>
        <begin position="29"/>
        <end position="50"/>
    </location>
</feature>
<dbReference type="GO" id="GO:0016020">
    <property type="term" value="C:membrane"/>
    <property type="evidence" value="ECO:0007669"/>
    <property type="project" value="UniProtKB-SubCell"/>
</dbReference>
<accession>A0A6S6Z028</accession>
<dbReference type="InterPro" id="IPR058792">
    <property type="entry name" value="Beta-barrel_RND_2"/>
</dbReference>
<organism evidence="10 11">
    <name type="scientific">Achromobacter animicus</name>
    <dbReference type="NCBI Taxonomy" id="1389935"/>
    <lineage>
        <taxon>Bacteria</taxon>
        <taxon>Pseudomonadati</taxon>
        <taxon>Pseudomonadota</taxon>
        <taxon>Betaproteobacteria</taxon>
        <taxon>Burkholderiales</taxon>
        <taxon>Alcaligenaceae</taxon>
        <taxon>Achromobacter</taxon>
    </lineage>
</organism>
<feature type="compositionally biased region" description="Low complexity" evidence="6">
    <location>
        <begin position="10"/>
        <end position="24"/>
    </location>
</feature>
<keyword evidence="4 7" id="KW-0472">Membrane</keyword>
<evidence type="ECO:0000259" key="8">
    <source>
        <dbReference type="Pfam" id="PF25917"/>
    </source>
</evidence>
<proteinExistence type="predicted"/>
<evidence type="ECO:0000256" key="4">
    <source>
        <dbReference type="ARBA" id="ARBA00023136"/>
    </source>
</evidence>
<feature type="coiled-coil region" evidence="5">
    <location>
        <begin position="150"/>
        <end position="248"/>
    </location>
</feature>
<dbReference type="AlphaFoldDB" id="A0A6S6Z028"/>
<evidence type="ECO:0000313" key="10">
    <source>
        <dbReference type="EMBL" id="CAB3653832.1"/>
    </source>
</evidence>
<dbReference type="PANTHER" id="PTHR30386">
    <property type="entry name" value="MEMBRANE FUSION SUBUNIT OF EMRAB-TOLC MULTIDRUG EFFLUX PUMP"/>
    <property type="match status" value="1"/>
</dbReference>
<dbReference type="Proteomes" id="UP000494214">
    <property type="component" value="Unassembled WGS sequence"/>
</dbReference>
<reference evidence="10 11" key="1">
    <citation type="submission" date="2020-04" db="EMBL/GenBank/DDBJ databases">
        <authorList>
            <person name="De Canck E."/>
        </authorList>
    </citation>
    <scope>NUCLEOTIDE SEQUENCE [LARGE SCALE GENOMIC DNA]</scope>
    <source>
        <strain evidence="10 11">LMG 26690</strain>
    </source>
</reference>
<name>A0A6S6Z028_9BURK</name>
<feature type="region of interest" description="Disordered" evidence="6">
    <location>
        <begin position="1"/>
        <end position="51"/>
    </location>
</feature>
<dbReference type="Gene3D" id="2.40.30.170">
    <property type="match status" value="1"/>
</dbReference>
<keyword evidence="5" id="KW-0175">Coiled coil</keyword>
<evidence type="ECO:0000259" key="9">
    <source>
        <dbReference type="Pfam" id="PF25954"/>
    </source>
</evidence>
<keyword evidence="3 7" id="KW-1133">Transmembrane helix</keyword>
<evidence type="ECO:0000256" key="3">
    <source>
        <dbReference type="ARBA" id="ARBA00022989"/>
    </source>
</evidence>
<gene>
    <name evidence="10" type="primary">aaeA_1</name>
    <name evidence="10" type="ORF">LMG26690_00197</name>
</gene>
<dbReference type="Gene3D" id="1.10.287.470">
    <property type="entry name" value="Helix hairpin bin"/>
    <property type="match status" value="1"/>
</dbReference>